<dbReference type="InterPro" id="IPR036291">
    <property type="entry name" value="NAD(P)-bd_dom_sf"/>
</dbReference>
<dbReference type="PANTHER" id="PTHR42901:SF1">
    <property type="entry name" value="ALCOHOL DEHYDROGENASE"/>
    <property type="match status" value="1"/>
</dbReference>
<keyword evidence="3" id="KW-0560">Oxidoreductase</keyword>
<dbReference type="CDD" id="cd05233">
    <property type="entry name" value="SDR_c"/>
    <property type="match status" value="1"/>
</dbReference>
<reference evidence="5" key="1">
    <citation type="journal article" date="2015" name="Genome Announc.">
        <title>Draft genome sequence of Talaromyces cellulolyticus strain Y-94, a source of lignocellulosic biomass-degrading enzymes.</title>
        <authorList>
            <person name="Fujii T."/>
            <person name="Koike H."/>
            <person name="Sawayama S."/>
            <person name="Yano S."/>
            <person name="Inoue H."/>
        </authorList>
    </citation>
    <scope>NUCLEOTIDE SEQUENCE [LARGE SCALE GENOMIC DNA]</scope>
    <source>
        <strain evidence="5">Y-94</strain>
    </source>
</reference>
<sequence>MMQSPFTLRTDVYPAISPTVLTGTLTGKNALVTGSGRGIGREISIALAKAGASVAITGRTAQEVESTSREISELIVTGHADRKEDDAGKQQQKAIGITADVLDRKDQERLIREFHAQIGQIDLLILNAGSNVFLPFHLTEADGWWDIMELNVRAPVELTRLVVSEMMKRNSGTIIYTSSRAATANLPWTTSYNCAKTSITRFAGTLQAELEQLQKIEHKFDRNEIQIFSIHPGEIETGLHQTAFPEKTKQEAPYVIEHMEAIGKKRPHFQGALPAWTCVWLCAGKGEELKGMYVDCTRDVEEQAAAVEKN</sequence>
<dbReference type="Gene3D" id="3.40.50.720">
    <property type="entry name" value="NAD(P)-binding Rossmann-like Domain"/>
    <property type="match status" value="1"/>
</dbReference>
<evidence type="ECO:0000256" key="2">
    <source>
        <dbReference type="ARBA" id="ARBA00022857"/>
    </source>
</evidence>
<dbReference type="GO" id="GO:0016491">
    <property type="term" value="F:oxidoreductase activity"/>
    <property type="evidence" value="ECO:0007669"/>
    <property type="project" value="UniProtKB-KW"/>
</dbReference>
<evidence type="ECO:0000313" key="5">
    <source>
        <dbReference type="Proteomes" id="UP000053095"/>
    </source>
</evidence>
<keyword evidence="2" id="KW-0521">NADP</keyword>
<evidence type="ECO:0000256" key="3">
    <source>
        <dbReference type="ARBA" id="ARBA00023002"/>
    </source>
</evidence>
<keyword evidence="5" id="KW-1185">Reference proteome</keyword>
<proteinExistence type="inferred from homology"/>
<evidence type="ECO:0008006" key="6">
    <source>
        <dbReference type="Google" id="ProtNLM"/>
    </source>
</evidence>
<dbReference type="AlphaFoldDB" id="A0A0B8N7A8"/>
<protein>
    <recommendedName>
        <fullName evidence="6">NAD(P)-binding protein</fullName>
    </recommendedName>
</protein>
<dbReference type="PRINTS" id="PR00081">
    <property type="entry name" value="GDHRDH"/>
</dbReference>
<name>A0A0B8N7A8_TALPI</name>
<dbReference type="Pfam" id="PF00106">
    <property type="entry name" value="adh_short"/>
    <property type="match status" value="1"/>
</dbReference>
<accession>A0A0B8N7A8</accession>
<dbReference type="InterPro" id="IPR020904">
    <property type="entry name" value="Sc_DH/Rdtase_CS"/>
</dbReference>
<dbReference type="PROSITE" id="PS00061">
    <property type="entry name" value="ADH_SHORT"/>
    <property type="match status" value="1"/>
</dbReference>
<organism evidence="4 5">
    <name type="scientific">Talaromyces pinophilus</name>
    <name type="common">Penicillium pinophilum</name>
    <dbReference type="NCBI Taxonomy" id="128442"/>
    <lineage>
        <taxon>Eukaryota</taxon>
        <taxon>Fungi</taxon>
        <taxon>Dikarya</taxon>
        <taxon>Ascomycota</taxon>
        <taxon>Pezizomycotina</taxon>
        <taxon>Eurotiomycetes</taxon>
        <taxon>Eurotiomycetidae</taxon>
        <taxon>Eurotiales</taxon>
        <taxon>Trichocomaceae</taxon>
        <taxon>Talaromyces</taxon>
        <taxon>Talaromyces sect. Talaromyces</taxon>
    </lineage>
</organism>
<evidence type="ECO:0000313" key="4">
    <source>
        <dbReference type="EMBL" id="GAM43428.1"/>
    </source>
</evidence>
<comment type="similarity">
    <text evidence="1">Belongs to the short-chain dehydrogenases/reductases (SDR) family.</text>
</comment>
<evidence type="ECO:0000256" key="1">
    <source>
        <dbReference type="ARBA" id="ARBA00006484"/>
    </source>
</evidence>
<dbReference type="PANTHER" id="PTHR42901">
    <property type="entry name" value="ALCOHOL DEHYDROGENASE"/>
    <property type="match status" value="1"/>
</dbReference>
<dbReference type="InterPro" id="IPR002347">
    <property type="entry name" value="SDR_fam"/>
</dbReference>
<dbReference type="EMBL" id="DF933846">
    <property type="protein sequence ID" value="GAM43428.1"/>
    <property type="molecule type" value="Genomic_DNA"/>
</dbReference>
<dbReference type="SUPFAM" id="SSF51735">
    <property type="entry name" value="NAD(P)-binding Rossmann-fold domains"/>
    <property type="match status" value="1"/>
</dbReference>
<gene>
    <name evidence="4" type="ORF">TCE0_050f18233</name>
</gene>
<dbReference type="Proteomes" id="UP000053095">
    <property type="component" value="Unassembled WGS sequence"/>
</dbReference>